<dbReference type="EMBL" id="UINC01023173">
    <property type="protein sequence ID" value="SVA94302.1"/>
    <property type="molecule type" value="Genomic_DNA"/>
</dbReference>
<sequence length="235" mass="26950">MPRSGTTLLEQVLSAHPQIRPAGELRKLSELVLRLEQDTADEVGYPECVSRLDTTQVEGMASAYLAELTMRAGDADRMTDKMPMNFIYLGLMALLFPGASLLHCVRDTLDTCLSNYFQHFPPGLDYAYDLEELGRYYTLYQDLMLHWQAVLPDRLFDVHYEALVSEPRSTLEPVLGRLELPWDDACLAHHESVDRVQTLSLWQVRQPLNTTSVERWRHYENQLGPLIEALSRKVN</sequence>
<gene>
    <name evidence="2" type="ORF">METZ01_LOCUS147156</name>
</gene>
<dbReference type="SUPFAM" id="SSF52540">
    <property type="entry name" value="P-loop containing nucleoside triphosphate hydrolases"/>
    <property type="match status" value="1"/>
</dbReference>
<dbReference type="InterPro" id="IPR026634">
    <property type="entry name" value="TPST-like"/>
</dbReference>
<evidence type="ECO:0000313" key="2">
    <source>
        <dbReference type="EMBL" id="SVA94302.1"/>
    </source>
</evidence>
<dbReference type="PANTHER" id="PTHR12788">
    <property type="entry name" value="PROTEIN-TYROSINE SULFOTRANSFERASE 2"/>
    <property type="match status" value="1"/>
</dbReference>
<proteinExistence type="predicted"/>
<keyword evidence="1" id="KW-0808">Transferase</keyword>
<accession>A0A381ZZL3</accession>
<dbReference type="Gene3D" id="3.40.50.300">
    <property type="entry name" value="P-loop containing nucleotide triphosphate hydrolases"/>
    <property type="match status" value="1"/>
</dbReference>
<reference evidence="2" key="1">
    <citation type="submission" date="2018-05" db="EMBL/GenBank/DDBJ databases">
        <authorList>
            <person name="Lanie J.A."/>
            <person name="Ng W.-L."/>
            <person name="Kazmierczak K.M."/>
            <person name="Andrzejewski T.M."/>
            <person name="Davidsen T.M."/>
            <person name="Wayne K.J."/>
            <person name="Tettelin H."/>
            <person name="Glass J.I."/>
            <person name="Rusch D."/>
            <person name="Podicherti R."/>
            <person name="Tsui H.-C.T."/>
            <person name="Winkler M.E."/>
        </authorList>
    </citation>
    <scope>NUCLEOTIDE SEQUENCE</scope>
</reference>
<dbReference type="GO" id="GO:0005794">
    <property type="term" value="C:Golgi apparatus"/>
    <property type="evidence" value="ECO:0007669"/>
    <property type="project" value="UniProtKB-ARBA"/>
</dbReference>
<protein>
    <recommendedName>
        <fullName evidence="3">Sulfotransferase domain-containing protein</fullName>
    </recommendedName>
</protein>
<dbReference type="Pfam" id="PF13469">
    <property type="entry name" value="Sulfotransfer_3"/>
    <property type="match status" value="1"/>
</dbReference>
<dbReference type="GO" id="GO:0008476">
    <property type="term" value="F:protein-tyrosine sulfotransferase activity"/>
    <property type="evidence" value="ECO:0007669"/>
    <property type="project" value="InterPro"/>
</dbReference>
<name>A0A381ZZL3_9ZZZZ</name>
<dbReference type="AlphaFoldDB" id="A0A381ZZL3"/>
<dbReference type="InterPro" id="IPR027417">
    <property type="entry name" value="P-loop_NTPase"/>
</dbReference>
<dbReference type="PANTHER" id="PTHR12788:SF10">
    <property type="entry name" value="PROTEIN-TYROSINE SULFOTRANSFERASE"/>
    <property type="match status" value="1"/>
</dbReference>
<organism evidence="2">
    <name type="scientific">marine metagenome</name>
    <dbReference type="NCBI Taxonomy" id="408172"/>
    <lineage>
        <taxon>unclassified sequences</taxon>
        <taxon>metagenomes</taxon>
        <taxon>ecological metagenomes</taxon>
    </lineage>
</organism>
<evidence type="ECO:0000256" key="1">
    <source>
        <dbReference type="ARBA" id="ARBA00022679"/>
    </source>
</evidence>
<evidence type="ECO:0008006" key="3">
    <source>
        <dbReference type="Google" id="ProtNLM"/>
    </source>
</evidence>